<dbReference type="SUPFAM" id="SSF53850">
    <property type="entry name" value="Periplasmic binding protein-like II"/>
    <property type="match status" value="1"/>
</dbReference>
<evidence type="ECO:0000256" key="2">
    <source>
        <dbReference type="ARBA" id="ARBA00023015"/>
    </source>
</evidence>
<dbReference type="SUPFAM" id="SSF46785">
    <property type="entry name" value="Winged helix' DNA-binding domain"/>
    <property type="match status" value="1"/>
</dbReference>
<dbReference type="PANTHER" id="PTHR30537">
    <property type="entry name" value="HTH-TYPE TRANSCRIPTIONAL REGULATOR"/>
    <property type="match status" value="1"/>
</dbReference>
<dbReference type="Proteomes" id="UP000243719">
    <property type="component" value="Unassembled WGS sequence"/>
</dbReference>
<evidence type="ECO:0000256" key="1">
    <source>
        <dbReference type="ARBA" id="ARBA00009437"/>
    </source>
</evidence>
<keyword evidence="3 6" id="KW-0238">DNA-binding</keyword>
<protein>
    <submittedName>
        <fullName evidence="6">DNA-binding transcriptional regulator, LysR family</fullName>
    </submittedName>
</protein>
<dbReference type="InterPro" id="IPR000847">
    <property type="entry name" value="LysR_HTH_N"/>
</dbReference>
<dbReference type="STRING" id="1770053.SAMN05216551_102220"/>
<dbReference type="EMBL" id="FNLO01000002">
    <property type="protein sequence ID" value="SDV47046.1"/>
    <property type="molecule type" value="Genomic_DNA"/>
</dbReference>
<dbReference type="AlphaFoldDB" id="A0A1H2PKT3"/>
<dbReference type="Gene3D" id="1.10.10.10">
    <property type="entry name" value="Winged helix-like DNA-binding domain superfamily/Winged helix DNA-binding domain"/>
    <property type="match status" value="1"/>
</dbReference>
<name>A0A1H2PKT3_9BURK</name>
<dbReference type="InterPro" id="IPR058163">
    <property type="entry name" value="LysR-type_TF_proteobact-type"/>
</dbReference>
<keyword evidence="4" id="KW-0804">Transcription</keyword>
<dbReference type="GO" id="GO:0043565">
    <property type="term" value="F:sequence-specific DNA binding"/>
    <property type="evidence" value="ECO:0007669"/>
    <property type="project" value="TreeGrafter"/>
</dbReference>
<dbReference type="PANTHER" id="PTHR30537:SF1">
    <property type="entry name" value="HTH-TYPE TRANSCRIPTIONAL REGULATOR PGRR"/>
    <property type="match status" value="1"/>
</dbReference>
<dbReference type="PROSITE" id="PS50931">
    <property type="entry name" value="HTH_LYSR"/>
    <property type="match status" value="1"/>
</dbReference>
<evidence type="ECO:0000256" key="4">
    <source>
        <dbReference type="ARBA" id="ARBA00023163"/>
    </source>
</evidence>
<evidence type="ECO:0000313" key="7">
    <source>
        <dbReference type="Proteomes" id="UP000243719"/>
    </source>
</evidence>
<accession>A0A1H2PKT3</accession>
<reference evidence="7" key="1">
    <citation type="submission" date="2016-09" db="EMBL/GenBank/DDBJ databases">
        <authorList>
            <person name="Varghese N."/>
            <person name="Submissions S."/>
        </authorList>
    </citation>
    <scope>NUCLEOTIDE SEQUENCE [LARGE SCALE GENOMIC DNA]</scope>
    <source>
        <strain evidence="7">JS23</strain>
    </source>
</reference>
<sequence>MYDKALRSGRAVAVEITKVDATQYARLAAFLAVFEQRSFRGAATRLGTSASTLSRMVRLLEQDVGTRLLNRTTRSVAPTQAGEALYMRVSASVIDIEHAIRDAGLHRTLPRGVVRINLPRLAAGQAILPRLAAFAVAYPDIRLDLVIDDLLSDVVRDGFDAGIRSGALVDRDMIAVRMTPDLTTTVVGSPAYFSGRTLPNAPDDLHVHMCINYRWKETGVSPPWRFRGPGGPIAIKVSAAVSVNDSNLVLAAALAGVGLAQLPGSAVASHLERGELIGVLQPWCDSIPGFFLYYPSRTHLSAAFRAFIDFFKAR</sequence>
<dbReference type="GO" id="GO:0003700">
    <property type="term" value="F:DNA-binding transcription factor activity"/>
    <property type="evidence" value="ECO:0007669"/>
    <property type="project" value="InterPro"/>
</dbReference>
<dbReference type="Pfam" id="PF03466">
    <property type="entry name" value="LysR_substrate"/>
    <property type="match status" value="1"/>
</dbReference>
<comment type="similarity">
    <text evidence="1">Belongs to the LysR transcriptional regulatory family.</text>
</comment>
<evidence type="ECO:0000256" key="3">
    <source>
        <dbReference type="ARBA" id="ARBA00023125"/>
    </source>
</evidence>
<dbReference type="GO" id="GO:0006351">
    <property type="term" value="P:DNA-templated transcription"/>
    <property type="evidence" value="ECO:0007669"/>
    <property type="project" value="TreeGrafter"/>
</dbReference>
<evidence type="ECO:0000259" key="5">
    <source>
        <dbReference type="PROSITE" id="PS50931"/>
    </source>
</evidence>
<evidence type="ECO:0000313" key="6">
    <source>
        <dbReference type="EMBL" id="SDV47046.1"/>
    </source>
</evidence>
<gene>
    <name evidence="6" type="ORF">SAMN05216551_102220</name>
</gene>
<dbReference type="OrthoDB" id="5525645at2"/>
<keyword evidence="2" id="KW-0805">Transcription regulation</keyword>
<dbReference type="InterPro" id="IPR005119">
    <property type="entry name" value="LysR_subst-bd"/>
</dbReference>
<dbReference type="InterPro" id="IPR036390">
    <property type="entry name" value="WH_DNA-bd_sf"/>
</dbReference>
<dbReference type="InterPro" id="IPR036388">
    <property type="entry name" value="WH-like_DNA-bd_sf"/>
</dbReference>
<dbReference type="Gene3D" id="3.40.190.290">
    <property type="match status" value="1"/>
</dbReference>
<dbReference type="FunFam" id="1.10.10.10:FF:000001">
    <property type="entry name" value="LysR family transcriptional regulator"/>
    <property type="match status" value="1"/>
</dbReference>
<dbReference type="Pfam" id="PF00126">
    <property type="entry name" value="HTH_1"/>
    <property type="match status" value="1"/>
</dbReference>
<organism evidence="6 7">
    <name type="scientific">Chitinasiproducens palmae</name>
    <dbReference type="NCBI Taxonomy" id="1770053"/>
    <lineage>
        <taxon>Bacteria</taxon>
        <taxon>Pseudomonadati</taxon>
        <taxon>Pseudomonadota</taxon>
        <taxon>Betaproteobacteria</taxon>
        <taxon>Burkholderiales</taxon>
        <taxon>Burkholderiaceae</taxon>
        <taxon>Chitinasiproducens</taxon>
    </lineage>
</organism>
<keyword evidence="7" id="KW-1185">Reference proteome</keyword>
<feature type="domain" description="HTH lysR-type" evidence="5">
    <location>
        <begin position="22"/>
        <end position="79"/>
    </location>
</feature>
<proteinExistence type="inferred from homology"/>